<evidence type="ECO:0000256" key="4">
    <source>
        <dbReference type="ARBA" id="ARBA00022842"/>
    </source>
</evidence>
<comment type="caution">
    <text evidence="8">The sequence shown here is derived from an EMBL/GenBank/DDBJ whole genome shotgun (WGS) entry which is preliminary data.</text>
</comment>
<evidence type="ECO:0000259" key="6">
    <source>
        <dbReference type="Pfam" id="PF03828"/>
    </source>
</evidence>
<dbReference type="Pfam" id="PF03828">
    <property type="entry name" value="PAP_assoc"/>
    <property type="match status" value="1"/>
</dbReference>
<dbReference type="PANTHER" id="PTHR23092:SF15">
    <property type="entry name" value="INACTIVE NON-CANONICAL POLY(A) RNA POLYMERASE PROTEIN TRF4-2-RELATED"/>
    <property type="match status" value="1"/>
</dbReference>
<protein>
    <recommendedName>
        <fullName evidence="2">polynucleotide adenylyltransferase</fullName>
        <ecNumber evidence="2">2.7.7.19</ecNumber>
    </recommendedName>
</protein>
<dbReference type="CDD" id="cd05402">
    <property type="entry name" value="NT_PAP_TUTase"/>
    <property type="match status" value="1"/>
</dbReference>
<evidence type="ECO:0000256" key="5">
    <source>
        <dbReference type="SAM" id="MobiDB-lite"/>
    </source>
</evidence>
<dbReference type="Gene3D" id="1.10.1410.10">
    <property type="match status" value="1"/>
</dbReference>
<comment type="similarity">
    <text evidence="1">Belongs to the DNA polymerase type-B-like family.</text>
</comment>
<keyword evidence="3" id="KW-0479">Metal-binding</keyword>
<dbReference type="GO" id="GO:1990817">
    <property type="term" value="F:poly(A) RNA polymerase activity"/>
    <property type="evidence" value="ECO:0007669"/>
    <property type="project" value="UniProtKB-EC"/>
</dbReference>
<evidence type="ECO:0000256" key="1">
    <source>
        <dbReference type="ARBA" id="ARBA00008593"/>
    </source>
</evidence>
<dbReference type="Pfam" id="PF22600">
    <property type="entry name" value="MTPAP-like_central"/>
    <property type="match status" value="1"/>
</dbReference>
<dbReference type="EMBL" id="JABCKV010000336">
    <property type="protein sequence ID" value="KAG5641331.1"/>
    <property type="molecule type" value="Genomic_DNA"/>
</dbReference>
<keyword evidence="4" id="KW-0460">Magnesium</keyword>
<gene>
    <name evidence="8" type="ORF">DXG03_005488</name>
</gene>
<feature type="domain" description="Poly(A) RNA polymerase mitochondrial-like central palm" evidence="7">
    <location>
        <begin position="93"/>
        <end position="224"/>
    </location>
</feature>
<dbReference type="InterPro" id="IPR045862">
    <property type="entry name" value="Trf4-like"/>
</dbReference>
<evidence type="ECO:0000256" key="2">
    <source>
        <dbReference type="ARBA" id="ARBA00012388"/>
    </source>
</evidence>
<dbReference type="SUPFAM" id="SSF81631">
    <property type="entry name" value="PAP/OAS1 substrate-binding domain"/>
    <property type="match status" value="1"/>
</dbReference>
<evidence type="ECO:0000313" key="8">
    <source>
        <dbReference type="EMBL" id="KAG5641331.1"/>
    </source>
</evidence>
<feature type="region of interest" description="Disordered" evidence="5">
    <location>
        <begin position="1"/>
        <end position="71"/>
    </location>
</feature>
<feature type="compositionally biased region" description="Low complexity" evidence="5">
    <location>
        <begin position="29"/>
        <end position="39"/>
    </location>
</feature>
<proteinExistence type="inferred from homology"/>
<dbReference type="GO" id="GO:0043634">
    <property type="term" value="P:polyadenylation-dependent ncRNA catabolic process"/>
    <property type="evidence" value="ECO:0007669"/>
    <property type="project" value="TreeGrafter"/>
</dbReference>
<dbReference type="InterPro" id="IPR054708">
    <property type="entry name" value="MTPAP-like_central"/>
</dbReference>
<evidence type="ECO:0000313" key="9">
    <source>
        <dbReference type="Proteomes" id="UP000775547"/>
    </source>
</evidence>
<dbReference type="OrthoDB" id="273917at2759"/>
<feature type="compositionally biased region" description="Basic and acidic residues" evidence="5">
    <location>
        <begin position="1"/>
        <end position="19"/>
    </location>
</feature>
<reference evidence="8" key="2">
    <citation type="submission" date="2021-10" db="EMBL/GenBank/DDBJ databases">
        <title>Phylogenomics reveals ancestral predisposition of the termite-cultivated fungus Termitomyces towards a domesticated lifestyle.</title>
        <authorList>
            <person name="Auxier B."/>
            <person name="Grum-Grzhimaylo A."/>
            <person name="Cardenas M.E."/>
            <person name="Lodge J.D."/>
            <person name="Laessoe T."/>
            <person name="Pedersen O."/>
            <person name="Smith M.E."/>
            <person name="Kuyper T.W."/>
            <person name="Franco-Molano E.A."/>
            <person name="Baroni T.J."/>
            <person name="Aanen D.K."/>
        </authorList>
    </citation>
    <scope>NUCLEOTIDE SEQUENCE</scope>
    <source>
        <strain evidence="8">AP01</strain>
        <tissue evidence="8">Mycelium</tissue>
    </source>
</reference>
<organism evidence="8 9">
    <name type="scientific">Asterophora parasitica</name>
    <dbReference type="NCBI Taxonomy" id="117018"/>
    <lineage>
        <taxon>Eukaryota</taxon>
        <taxon>Fungi</taxon>
        <taxon>Dikarya</taxon>
        <taxon>Basidiomycota</taxon>
        <taxon>Agaricomycotina</taxon>
        <taxon>Agaricomycetes</taxon>
        <taxon>Agaricomycetidae</taxon>
        <taxon>Agaricales</taxon>
        <taxon>Tricholomatineae</taxon>
        <taxon>Lyophyllaceae</taxon>
        <taxon>Asterophora</taxon>
    </lineage>
</organism>
<feature type="domain" description="PAP-associated" evidence="6">
    <location>
        <begin position="288"/>
        <end position="327"/>
    </location>
</feature>
<name>A0A9P7G1N1_9AGAR</name>
<evidence type="ECO:0000259" key="7">
    <source>
        <dbReference type="Pfam" id="PF22600"/>
    </source>
</evidence>
<dbReference type="Proteomes" id="UP000775547">
    <property type="component" value="Unassembled WGS sequence"/>
</dbReference>
<dbReference type="AlphaFoldDB" id="A0A9P7G1N1"/>
<accession>A0A9P7G1N1</accession>
<dbReference type="GO" id="GO:0003729">
    <property type="term" value="F:mRNA binding"/>
    <property type="evidence" value="ECO:0007669"/>
    <property type="project" value="TreeGrafter"/>
</dbReference>
<dbReference type="Gene3D" id="3.30.460.10">
    <property type="entry name" value="Beta Polymerase, domain 2"/>
    <property type="match status" value="1"/>
</dbReference>
<sequence length="465" mass="51624">MKDPSSSSTDREARRKSDKSQPYSDRSSSKGGSSSSGSKSKSKSHHKSSSKRTEDIEESTTASSSNEKSAETPWLKLLPKDKTYTGVENRVHHEIMAYLAYMEQTPKERKAREIVMAGVRRVIHGRFSNAEVHVFGSSATGLGLPTSDIDVAITLPHNPDVKQALFKLSSKFKSSGLATNVFVNHRAHVPIIMVTTREEYGSISIDIGMNNPAGTEGVELMKGYLAQMPALRPLILVMKGFLRHRKLNDASKGGMGSYALACLCIHFLKVNPSKRPQEYIDKPFESESLGFLMTDFMFYYGFGFPYATSYVSTAEGKLLPKEEKSESLSVRCLINPEKDISKSVQKVDAFLEVFKEAYATILRLNLTDETMLGQLVGVSKKFMAHRLLISNIEGADRLSSSYHTPYNPYNTVYNNTQKYINHNINHTPHALPPRPFTGNTPRAPRMFQANPGLNCPPGLPMGSKL</sequence>
<reference evidence="8" key="1">
    <citation type="submission" date="2020-07" db="EMBL/GenBank/DDBJ databases">
        <authorList>
            <person name="Nieuwenhuis M."/>
            <person name="Van De Peppel L.J.J."/>
        </authorList>
    </citation>
    <scope>NUCLEOTIDE SEQUENCE</scope>
    <source>
        <strain evidence="8">AP01</strain>
        <tissue evidence="8">Mycelium</tissue>
    </source>
</reference>
<dbReference type="GO" id="GO:0005730">
    <property type="term" value="C:nucleolus"/>
    <property type="evidence" value="ECO:0007669"/>
    <property type="project" value="TreeGrafter"/>
</dbReference>
<dbReference type="EC" id="2.7.7.19" evidence="2"/>
<dbReference type="GO" id="GO:0010605">
    <property type="term" value="P:negative regulation of macromolecule metabolic process"/>
    <property type="evidence" value="ECO:0007669"/>
    <property type="project" value="UniProtKB-ARBA"/>
</dbReference>
<feature type="compositionally biased region" description="Basic residues" evidence="5">
    <location>
        <begin position="40"/>
        <end position="50"/>
    </location>
</feature>
<keyword evidence="9" id="KW-1185">Reference proteome</keyword>
<dbReference type="GO" id="GO:0046872">
    <property type="term" value="F:metal ion binding"/>
    <property type="evidence" value="ECO:0007669"/>
    <property type="project" value="UniProtKB-KW"/>
</dbReference>
<dbReference type="GO" id="GO:0031499">
    <property type="term" value="C:TRAMP complex"/>
    <property type="evidence" value="ECO:0007669"/>
    <property type="project" value="TreeGrafter"/>
</dbReference>
<dbReference type="SUPFAM" id="SSF81301">
    <property type="entry name" value="Nucleotidyltransferase"/>
    <property type="match status" value="1"/>
</dbReference>
<dbReference type="InterPro" id="IPR043519">
    <property type="entry name" value="NT_sf"/>
</dbReference>
<evidence type="ECO:0000256" key="3">
    <source>
        <dbReference type="ARBA" id="ARBA00022723"/>
    </source>
</evidence>
<dbReference type="GO" id="GO:0031123">
    <property type="term" value="P:RNA 3'-end processing"/>
    <property type="evidence" value="ECO:0007669"/>
    <property type="project" value="TreeGrafter"/>
</dbReference>
<dbReference type="InterPro" id="IPR002058">
    <property type="entry name" value="PAP_assoc"/>
</dbReference>
<dbReference type="PANTHER" id="PTHR23092">
    <property type="entry name" value="POLY(A) RNA POLYMERASE"/>
    <property type="match status" value="1"/>
</dbReference>